<reference evidence="2" key="1">
    <citation type="journal article" date="2016" name="Nat. Genet.">
        <title>The genome sequences of Arachis duranensis and Arachis ipaensis, the diploid ancestors of cultivated peanut.</title>
        <authorList>
            <person name="Bertioli D.J."/>
            <person name="Cannon S.B."/>
            <person name="Froenicke L."/>
            <person name="Huang G."/>
            <person name="Farmer A.D."/>
            <person name="Cannon E.K."/>
            <person name="Liu X."/>
            <person name="Gao D."/>
            <person name="Clevenger J."/>
            <person name="Dash S."/>
            <person name="Ren L."/>
            <person name="Moretzsohn M.C."/>
            <person name="Shirasawa K."/>
            <person name="Huang W."/>
            <person name="Vidigal B."/>
            <person name="Abernathy B."/>
            <person name="Chu Y."/>
            <person name="Niederhuth C.E."/>
            <person name="Umale P."/>
            <person name="Araujo A.C."/>
            <person name="Kozik A."/>
            <person name="Kim K.D."/>
            <person name="Burow M.D."/>
            <person name="Varshney R.K."/>
            <person name="Wang X."/>
            <person name="Zhang X."/>
            <person name="Barkley N."/>
            <person name="Guimaraes P.M."/>
            <person name="Isobe S."/>
            <person name="Guo B."/>
            <person name="Liao B."/>
            <person name="Stalker H.T."/>
            <person name="Schmitz R.J."/>
            <person name="Scheffler B.E."/>
            <person name="Leal-Bertioli S.C."/>
            <person name="Xun X."/>
            <person name="Jackson S.A."/>
            <person name="Michelmore R."/>
            <person name="Ozias-Akins P."/>
        </authorList>
    </citation>
    <scope>NUCLEOTIDE SEQUENCE [LARGE SCALE GENOMIC DNA]</scope>
    <source>
        <strain evidence="2">cv. V14167</strain>
    </source>
</reference>
<dbReference type="GeneID" id="107479451"/>
<dbReference type="InterPro" id="IPR000477">
    <property type="entry name" value="RT_dom"/>
</dbReference>
<accession>A0A6P4CQI3</accession>
<dbReference type="SUPFAM" id="SSF56672">
    <property type="entry name" value="DNA/RNA polymerases"/>
    <property type="match status" value="1"/>
</dbReference>
<dbReference type="RefSeq" id="XP_015955069.1">
    <property type="nucleotide sequence ID" value="XM_016099583.1"/>
</dbReference>
<evidence type="ECO:0000259" key="1">
    <source>
        <dbReference type="Pfam" id="PF00078"/>
    </source>
</evidence>
<dbReference type="Proteomes" id="UP000515211">
    <property type="component" value="Chromosome 3"/>
</dbReference>
<dbReference type="AlphaFoldDB" id="A0A6P4CQI3"/>
<name>A0A6P4CQI3_ARADU</name>
<dbReference type="Pfam" id="PF00078">
    <property type="entry name" value="RVT_1"/>
    <property type="match status" value="1"/>
</dbReference>
<sequence>MVNGAPSKPFKMEMGLRQGDSLSLYLFVLVVDVLNRMIGEAFADDTIMFCPPEEETVRNYKRLLRCFEVMSRLSINFDKSSLIPVNCSQEWVWLDVPVTRMPSGESTNEVSED</sequence>
<gene>
    <name evidence="3" type="primary">LOC107479451</name>
</gene>
<proteinExistence type="predicted"/>
<reference evidence="3" key="2">
    <citation type="submission" date="2025-08" db="UniProtKB">
        <authorList>
            <consortium name="RefSeq"/>
        </authorList>
    </citation>
    <scope>IDENTIFICATION</scope>
    <source>
        <tissue evidence="3">Whole plant</tissue>
    </source>
</reference>
<evidence type="ECO:0000313" key="2">
    <source>
        <dbReference type="Proteomes" id="UP000515211"/>
    </source>
</evidence>
<dbReference type="InterPro" id="IPR043502">
    <property type="entry name" value="DNA/RNA_pol_sf"/>
</dbReference>
<protein>
    <submittedName>
        <fullName evidence="3">Uncharacterized protein LOC107479451</fullName>
    </submittedName>
</protein>
<feature type="domain" description="Reverse transcriptase" evidence="1">
    <location>
        <begin position="3"/>
        <end position="83"/>
    </location>
</feature>
<keyword evidence="2" id="KW-1185">Reference proteome</keyword>
<organism evidence="2 3">
    <name type="scientific">Arachis duranensis</name>
    <name type="common">Wild peanut</name>
    <dbReference type="NCBI Taxonomy" id="130453"/>
    <lineage>
        <taxon>Eukaryota</taxon>
        <taxon>Viridiplantae</taxon>
        <taxon>Streptophyta</taxon>
        <taxon>Embryophyta</taxon>
        <taxon>Tracheophyta</taxon>
        <taxon>Spermatophyta</taxon>
        <taxon>Magnoliopsida</taxon>
        <taxon>eudicotyledons</taxon>
        <taxon>Gunneridae</taxon>
        <taxon>Pentapetalae</taxon>
        <taxon>rosids</taxon>
        <taxon>fabids</taxon>
        <taxon>Fabales</taxon>
        <taxon>Fabaceae</taxon>
        <taxon>Papilionoideae</taxon>
        <taxon>50 kb inversion clade</taxon>
        <taxon>dalbergioids sensu lato</taxon>
        <taxon>Dalbergieae</taxon>
        <taxon>Pterocarpus clade</taxon>
        <taxon>Arachis</taxon>
    </lineage>
</organism>
<evidence type="ECO:0000313" key="3">
    <source>
        <dbReference type="RefSeq" id="XP_015955069.1"/>
    </source>
</evidence>
<dbReference type="KEGG" id="adu:107479451"/>